<name>A0AA43XJS6_9CLOT</name>
<evidence type="ECO:0000313" key="4">
    <source>
        <dbReference type="Proteomes" id="UP000449710"/>
    </source>
</evidence>
<dbReference type="Pfam" id="PF00753">
    <property type="entry name" value="Lactamase_B"/>
    <property type="match status" value="1"/>
</dbReference>
<dbReference type="CDD" id="cd07731">
    <property type="entry name" value="ComA-like_MBL-fold"/>
    <property type="match status" value="1"/>
</dbReference>
<dbReference type="EMBL" id="SUMG01000004">
    <property type="protein sequence ID" value="NBG87922.1"/>
    <property type="molecule type" value="Genomic_DNA"/>
</dbReference>
<dbReference type="PANTHER" id="PTHR30619:SF7">
    <property type="entry name" value="BETA-LACTAMASE DOMAIN PROTEIN"/>
    <property type="match status" value="1"/>
</dbReference>
<dbReference type="AlphaFoldDB" id="A0AA43XJS6"/>
<dbReference type="InterPro" id="IPR001279">
    <property type="entry name" value="Metallo-B-lactamas"/>
</dbReference>
<proteinExistence type="predicted"/>
<feature type="transmembrane region" description="Helical" evidence="1">
    <location>
        <begin position="15"/>
        <end position="35"/>
    </location>
</feature>
<dbReference type="SMART" id="SM00849">
    <property type="entry name" value="Lactamase_B"/>
    <property type="match status" value="1"/>
</dbReference>
<dbReference type="InterPro" id="IPR036866">
    <property type="entry name" value="RibonucZ/Hydroxyglut_hydro"/>
</dbReference>
<dbReference type="InterPro" id="IPR052159">
    <property type="entry name" value="Competence_DNA_uptake"/>
</dbReference>
<dbReference type="InterPro" id="IPR035681">
    <property type="entry name" value="ComA-like_MBL"/>
</dbReference>
<evidence type="ECO:0000256" key="1">
    <source>
        <dbReference type="SAM" id="Phobius"/>
    </source>
</evidence>
<accession>A0AA43XJS6</accession>
<sequence length="303" mass="33856">MGLQKTRAKIFQSPIFFFLFLLLIITSFLFFFNVFSGEDASLLRVHYIDVDQGDSILIQTPGNQNILIDGGERNQGEYVKGYLQNQGVKHLHMVVGTHPHSDHIGGLGIILEHFPADMILLPPVSHTTQTFEDLLHTIEEKNVPLIPVPSPEAYTFEENLTLEFLGPHLDFQDHLNNWSVVLKMTYKNHGFLFTGDIESAAESALLQGYPLETLSADVLKVPHHGSSTSSTAPFLEAVAPRVSIISCGKENPYGHPHKETIERLLYFSSDLYRTDIHGTILLKSNGVELWSPTAPFIPENIGK</sequence>
<comment type="caution">
    <text evidence="3">The sequence shown here is derived from an EMBL/GenBank/DDBJ whole genome shotgun (WGS) entry which is preliminary data.</text>
</comment>
<evidence type="ECO:0000313" key="3">
    <source>
        <dbReference type="EMBL" id="NBG87922.1"/>
    </source>
</evidence>
<dbReference type="Gene3D" id="3.60.15.10">
    <property type="entry name" value="Ribonuclease Z/Hydroxyacylglutathione hydrolase-like"/>
    <property type="match status" value="1"/>
</dbReference>
<keyword evidence="1" id="KW-0812">Transmembrane</keyword>
<keyword evidence="4" id="KW-1185">Reference proteome</keyword>
<protein>
    <submittedName>
        <fullName evidence="3">MBL fold metallo-hydrolase</fullName>
    </submittedName>
</protein>
<evidence type="ECO:0000259" key="2">
    <source>
        <dbReference type="SMART" id="SM00849"/>
    </source>
</evidence>
<dbReference type="Proteomes" id="UP000449710">
    <property type="component" value="Unassembled WGS sequence"/>
</dbReference>
<keyword evidence="1" id="KW-1133">Transmembrane helix</keyword>
<dbReference type="RefSeq" id="WP_160719909.1">
    <property type="nucleotide sequence ID" value="NZ_SUMG01000004.1"/>
</dbReference>
<dbReference type="SUPFAM" id="SSF56281">
    <property type="entry name" value="Metallo-hydrolase/oxidoreductase"/>
    <property type="match status" value="1"/>
</dbReference>
<feature type="domain" description="Metallo-beta-lactamase" evidence="2">
    <location>
        <begin position="52"/>
        <end position="249"/>
    </location>
</feature>
<reference evidence="3 4" key="1">
    <citation type="submission" date="2019-04" db="EMBL/GenBank/DDBJ databases">
        <title>Isachenkonia alkalipeptolytica gen. nov. sp. nov. a new anaerobic, alkiliphilic organothrophic bacterium capable to reduce synthesized ferrihydrite isolated from a soda lake.</title>
        <authorList>
            <person name="Toshchakov S.V."/>
            <person name="Zavarzina D.G."/>
            <person name="Zhilina T.N."/>
            <person name="Kostrikina N.A."/>
            <person name="Kublanov I.V."/>
        </authorList>
    </citation>
    <scope>NUCLEOTIDE SEQUENCE [LARGE SCALE GENOMIC DNA]</scope>
    <source>
        <strain evidence="3 4">Z-1701</strain>
    </source>
</reference>
<dbReference type="PANTHER" id="PTHR30619">
    <property type="entry name" value="DNA INTERNALIZATION/COMPETENCE PROTEIN COMEC/REC2"/>
    <property type="match status" value="1"/>
</dbReference>
<organism evidence="3 4">
    <name type="scientific">Isachenkonia alkalipeptolytica</name>
    <dbReference type="NCBI Taxonomy" id="2565777"/>
    <lineage>
        <taxon>Bacteria</taxon>
        <taxon>Bacillati</taxon>
        <taxon>Bacillota</taxon>
        <taxon>Clostridia</taxon>
        <taxon>Eubacteriales</taxon>
        <taxon>Clostridiaceae</taxon>
        <taxon>Isachenkonia</taxon>
    </lineage>
</organism>
<keyword evidence="1" id="KW-0472">Membrane</keyword>
<gene>
    <name evidence="3" type="ORF">ISALK_05360</name>
</gene>